<sequence>MIVVCTVQMTIVCVVDVVSVGYGHVSTPFTVRVFVSGVGLMCSRHVVLYLLVRIGHSAVEHRNTWRILHVRITAASSCPTCSGPGAAACRTVADHLNVGALVVVSGRECAIIELADPRHRLRHVRRRWFRPQTTRIPAGRSTSSAVPSQWLLRPVVGTCLAVAVGWAVGERWTVSVLLERFLAAPVLASPLTWGM</sequence>
<keyword evidence="2" id="KW-1185">Reference proteome</keyword>
<evidence type="ECO:0000313" key="1">
    <source>
        <dbReference type="EMBL" id="MBB3664545.1"/>
    </source>
</evidence>
<protein>
    <submittedName>
        <fullName evidence="1">Uncharacterized protein</fullName>
    </submittedName>
</protein>
<proteinExistence type="predicted"/>
<accession>A0A839XXP7</accession>
<dbReference type="Proteomes" id="UP000564573">
    <property type="component" value="Unassembled WGS sequence"/>
</dbReference>
<dbReference type="EMBL" id="JACIBS010000001">
    <property type="protein sequence ID" value="MBB3664545.1"/>
    <property type="molecule type" value="Genomic_DNA"/>
</dbReference>
<evidence type="ECO:0000313" key="2">
    <source>
        <dbReference type="Proteomes" id="UP000564573"/>
    </source>
</evidence>
<name>A0A839XXP7_9PSEU</name>
<comment type="caution">
    <text evidence="1">The sequence shown here is derived from an EMBL/GenBank/DDBJ whole genome shotgun (WGS) entry which is preliminary data.</text>
</comment>
<organism evidence="1 2">
    <name type="scientific">Prauserella sediminis</name>
    <dbReference type="NCBI Taxonomy" id="577680"/>
    <lineage>
        <taxon>Bacteria</taxon>
        <taxon>Bacillati</taxon>
        <taxon>Actinomycetota</taxon>
        <taxon>Actinomycetes</taxon>
        <taxon>Pseudonocardiales</taxon>
        <taxon>Pseudonocardiaceae</taxon>
        <taxon>Prauserella</taxon>
        <taxon>Prauserella salsuginis group</taxon>
    </lineage>
</organism>
<dbReference type="AlphaFoldDB" id="A0A839XXP7"/>
<reference evidence="1 2" key="1">
    <citation type="submission" date="2020-08" db="EMBL/GenBank/DDBJ databases">
        <title>Sequencing the genomes of 1000 actinobacteria strains.</title>
        <authorList>
            <person name="Klenk H.-P."/>
        </authorList>
    </citation>
    <scope>NUCLEOTIDE SEQUENCE [LARGE SCALE GENOMIC DNA]</scope>
    <source>
        <strain evidence="1 2">DSM 45267</strain>
    </source>
</reference>
<gene>
    <name evidence="1" type="ORF">FB384_003449</name>
</gene>